<dbReference type="InterPro" id="IPR030678">
    <property type="entry name" value="Peptide/Ni-bd"/>
</dbReference>
<sequence length="602" mass="67674">MRRVAVGVLIGLMAAMTGPAGAQPRHGMALYGEPKYGPDFRHFDYVNPNAPKGGKVTLQAIGSFDTLNPFTLRGVPAAGATLIYDTLMSGSADEPFTEYGLLAESVEMPEDRSAITFTLRTGARWHDGKPVTAEDVVFSFNILTESHPFYRSYYGAVDKVEAEGERRVRFTFKPGDNRELPMIVGQLPVLPKHYWEGKDFQATTLDPPLGSGPYRIAAFDPGRSITYERVADYWGTDLPVNVGRNNFGTMVYEYYRDTSVALQAFRGGLYDFRQENVAKTWATGYDFDAVRDGRVVKEEIPNEVPAGMQGFVFNTRRPVFANPQVRWAIAHAFDFEWTNQTLFYGAYKRTESYFENSPLQSRDLPKGRELEILEPLRGKIPAEVFEKPYHPPSTDGQNGLRRNLLEAKRLLDEAGTEVRNGVRVDNATGKPLEFEILLDSPTFERVTLPFIENLKRLGIRAGIRTVDTTQYENRTRDFDFDMVVHVWPQSLSPGNEQTGYWGSAFADRPGSQNLAGVRSEAVDHLIGEIVRANSQEDLKAAVSALDRVLLWSHYVVPHWYSGVYRVAYWNRLKRPETLPPYSLSFDSWWLSDASSAGAGKAP</sequence>
<dbReference type="InterPro" id="IPR000914">
    <property type="entry name" value="SBP_5_dom"/>
</dbReference>
<feature type="domain" description="Solute-binding protein family 5" evidence="5">
    <location>
        <begin position="100"/>
        <end position="503"/>
    </location>
</feature>
<keyword evidence="7" id="KW-1185">Reference proteome</keyword>
<name>A0A9W7NNT0_9PROT</name>
<dbReference type="PIRSF" id="PIRSF002741">
    <property type="entry name" value="MppA"/>
    <property type="match status" value="1"/>
</dbReference>
<comment type="caution">
    <text evidence="6">The sequence shown here is derived from an EMBL/GenBank/DDBJ whole genome shotgun (WGS) entry which is preliminary data.</text>
</comment>
<protein>
    <submittedName>
        <fullName evidence="6">ABC transporter substrate-binding protein</fullName>
    </submittedName>
</protein>
<dbReference type="Gene3D" id="3.10.105.10">
    <property type="entry name" value="Dipeptide-binding Protein, Domain 3"/>
    <property type="match status" value="1"/>
</dbReference>
<proteinExistence type="inferred from homology"/>
<dbReference type="Proteomes" id="UP000480854">
    <property type="component" value="Unassembled WGS sequence"/>
</dbReference>
<feature type="signal peptide" evidence="4">
    <location>
        <begin position="1"/>
        <end position="22"/>
    </location>
</feature>
<evidence type="ECO:0000256" key="3">
    <source>
        <dbReference type="ARBA" id="ARBA00022729"/>
    </source>
</evidence>
<evidence type="ECO:0000256" key="2">
    <source>
        <dbReference type="ARBA" id="ARBA00005695"/>
    </source>
</evidence>
<dbReference type="PANTHER" id="PTHR30290">
    <property type="entry name" value="PERIPLASMIC BINDING COMPONENT OF ABC TRANSPORTER"/>
    <property type="match status" value="1"/>
</dbReference>
<evidence type="ECO:0000256" key="1">
    <source>
        <dbReference type="ARBA" id="ARBA00004418"/>
    </source>
</evidence>
<dbReference type="GO" id="GO:0043190">
    <property type="term" value="C:ATP-binding cassette (ABC) transporter complex"/>
    <property type="evidence" value="ECO:0007669"/>
    <property type="project" value="InterPro"/>
</dbReference>
<dbReference type="SUPFAM" id="SSF53850">
    <property type="entry name" value="Periplasmic binding protein-like II"/>
    <property type="match status" value="1"/>
</dbReference>
<dbReference type="FunFam" id="3.10.105.10:FF:000005">
    <property type="entry name" value="ABC transporter substrate-binding protein"/>
    <property type="match status" value="1"/>
</dbReference>
<dbReference type="EMBL" id="QOKW01000001">
    <property type="protein sequence ID" value="KAA0683994.1"/>
    <property type="molecule type" value="Genomic_DNA"/>
</dbReference>
<dbReference type="CDD" id="cd08497">
    <property type="entry name" value="MbnE-like"/>
    <property type="match status" value="1"/>
</dbReference>
<dbReference type="Pfam" id="PF00496">
    <property type="entry name" value="SBP_bac_5"/>
    <property type="match status" value="1"/>
</dbReference>
<dbReference type="GO" id="GO:1904680">
    <property type="term" value="F:peptide transmembrane transporter activity"/>
    <property type="evidence" value="ECO:0007669"/>
    <property type="project" value="TreeGrafter"/>
</dbReference>
<dbReference type="OrthoDB" id="9803988at2"/>
<evidence type="ECO:0000313" key="6">
    <source>
        <dbReference type="EMBL" id="KAA0683994.1"/>
    </source>
</evidence>
<dbReference type="GO" id="GO:0015833">
    <property type="term" value="P:peptide transport"/>
    <property type="evidence" value="ECO:0007669"/>
    <property type="project" value="TreeGrafter"/>
</dbReference>
<accession>A0A9W7NNT0</accession>
<comment type="similarity">
    <text evidence="2">Belongs to the bacterial solute-binding protein 5 family.</text>
</comment>
<evidence type="ECO:0000256" key="4">
    <source>
        <dbReference type="SAM" id="SignalP"/>
    </source>
</evidence>
<dbReference type="RefSeq" id="WP_149466975.1">
    <property type="nucleotide sequence ID" value="NZ_QOKW01000001.1"/>
</dbReference>
<organism evidence="6 7">
    <name type="scientific">Roseomonas genomospecies 6</name>
    <dbReference type="NCBI Taxonomy" id="214106"/>
    <lineage>
        <taxon>Bacteria</taxon>
        <taxon>Pseudomonadati</taxon>
        <taxon>Pseudomonadota</taxon>
        <taxon>Alphaproteobacteria</taxon>
        <taxon>Acetobacterales</taxon>
        <taxon>Roseomonadaceae</taxon>
        <taxon>Roseomonas</taxon>
    </lineage>
</organism>
<evidence type="ECO:0000259" key="5">
    <source>
        <dbReference type="Pfam" id="PF00496"/>
    </source>
</evidence>
<dbReference type="GO" id="GO:0030288">
    <property type="term" value="C:outer membrane-bounded periplasmic space"/>
    <property type="evidence" value="ECO:0007669"/>
    <property type="project" value="TreeGrafter"/>
</dbReference>
<comment type="subcellular location">
    <subcellularLocation>
        <location evidence="1">Periplasm</location>
    </subcellularLocation>
</comment>
<feature type="chain" id="PRO_5040907941" evidence="4">
    <location>
        <begin position="23"/>
        <end position="602"/>
    </location>
</feature>
<dbReference type="PANTHER" id="PTHR30290:SF64">
    <property type="entry name" value="ABC TRANSPORTER PERIPLASMIC BINDING PROTEIN"/>
    <property type="match status" value="1"/>
</dbReference>
<dbReference type="InterPro" id="IPR039424">
    <property type="entry name" value="SBP_5"/>
</dbReference>
<reference evidence="6 7" key="1">
    <citation type="submission" date="2018-07" db="EMBL/GenBank/DDBJ databases">
        <title>Genome sequence of Azospirillum sp. ATCC 49961.</title>
        <authorList>
            <person name="Sant'Anna F.H."/>
            <person name="Baldani J.I."/>
            <person name="Zilli J.E."/>
            <person name="Reis V.M."/>
            <person name="Hartmann A."/>
            <person name="Cruz L."/>
            <person name="de Souza E.M."/>
            <person name="de Oliveira Pedrosa F."/>
            <person name="Passaglia L.M.P."/>
        </authorList>
    </citation>
    <scope>NUCLEOTIDE SEQUENCE [LARGE SCALE GENOMIC DNA]</scope>
    <source>
        <strain evidence="6 7">ATCC 49961</strain>
    </source>
</reference>
<keyword evidence="3 4" id="KW-0732">Signal</keyword>
<gene>
    <name evidence="6" type="ORF">DS843_00695</name>
</gene>
<dbReference type="AlphaFoldDB" id="A0A9W7NNT0"/>
<dbReference type="Gene3D" id="3.40.190.10">
    <property type="entry name" value="Periplasmic binding protein-like II"/>
    <property type="match status" value="1"/>
</dbReference>
<evidence type="ECO:0000313" key="7">
    <source>
        <dbReference type="Proteomes" id="UP000480854"/>
    </source>
</evidence>
<dbReference type="GO" id="GO:0042884">
    <property type="term" value="P:microcin transport"/>
    <property type="evidence" value="ECO:0007669"/>
    <property type="project" value="TreeGrafter"/>
</dbReference>